<feature type="compositionally biased region" description="Basic and acidic residues" evidence="1">
    <location>
        <begin position="45"/>
        <end position="54"/>
    </location>
</feature>
<protein>
    <submittedName>
        <fullName evidence="2">Uncharacterized protein</fullName>
    </submittedName>
</protein>
<name>A0A5B6VJK0_9ROSI</name>
<dbReference type="Gene3D" id="3.10.10.10">
    <property type="entry name" value="HIV Type 1 Reverse Transcriptase, subunit A, domain 1"/>
    <property type="match status" value="1"/>
</dbReference>
<gene>
    <name evidence="2" type="ORF">EPI10_015175</name>
</gene>
<organism evidence="2 3">
    <name type="scientific">Gossypium australe</name>
    <dbReference type="NCBI Taxonomy" id="47621"/>
    <lineage>
        <taxon>Eukaryota</taxon>
        <taxon>Viridiplantae</taxon>
        <taxon>Streptophyta</taxon>
        <taxon>Embryophyta</taxon>
        <taxon>Tracheophyta</taxon>
        <taxon>Spermatophyta</taxon>
        <taxon>Magnoliopsida</taxon>
        <taxon>eudicotyledons</taxon>
        <taxon>Gunneridae</taxon>
        <taxon>Pentapetalae</taxon>
        <taxon>rosids</taxon>
        <taxon>malvids</taxon>
        <taxon>Malvales</taxon>
        <taxon>Malvaceae</taxon>
        <taxon>Malvoideae</taxon>
        <taxon>Gossypium</taxon>
    </lineage>
</organism>
<keyword evidence="3" id="KW-1185">Reference proteome</keyword>
<feature type="region of interest" description="Disordered" evidence="1">
    <location>
        <begin position="1"/>
        <end position="54"/>
    </location>
</feature>
<proteinExistence type="predicted"/>
<dbReference type="OrthoDB" id="1750196at2759"/>
<dbReference type="AlphaFoldDB" id="A0A5B6VJK0"/>
<dbReference type="InterPro" id="IPR043502">
    <property type="entry name" value="DNA/RNA_pol_sf"/>
</dbReference>
<evidence type="ECO:0000313" key="2">
    <source>
        <dbReference type="EMBL" id="KAA3469380.1"/>
    </source>
</evidence>
<comment type="caution">
    <text evidence="2">The sequence shown here is derived from an EMBL/GenBank/DDBJ whole genome shotgun (WGS) entry which is preliminary data.</text>
</comment>
<sequence>MDQLAQLMNGGPNKGKSPITNPGDDNEESAYPQGFTPTNTQAQPEVDRENEGDLPKQLEDRCRWLEEKFRAMDNADYHCRIDAKDLSLVPDLVLPPKFKTPKFKKYNGTSCPEAHSTMFCRRMKRYANNDQLLIHCFQDSLIGSAAKCHCKPVEDSDYQPSRPPRQDFNPKPNTEKIQFTPIPMTYMELYQNLFDAHVVSPFYSKPLQPSFPKWYDANAQCEYHAGIAGHSIENCTALKKIVERFIEMGIVKFDDPTGPNMAGNSLPSHSDKGVNAIVENGGKRTKENVAEVKTLLKWVWKKMVEGGLITQDLEERPRAAGDYCEFHNEEGHAIQKCNKFRALVQDLMDNKELEFFEHTESLKREDVCASEKGSIKKVYGINHPVVIISRPRVSEAGVPITPKENPANTSKEGQNVGFFTHSGRCYTPNAKAEPVKGNSVMVEQKKEKTIGPELPVNEPVTEKEATEFLKFLKHSEYSGVEQLHKQPARISNIMRAFDGTERKVMGMIEIPLQIGPNTYEVNFLVMDIKPSYNFLLVTINAEVDIIASVASDAPYIGTGDEAIECSFRLLEFVNATFVVEGNKIPMLKISKSTRMGLQMTVRKGALPGKGLGKCLQGKTDVPMLKEKRDHFGLEFKPDVKQKRKEVEKKEVSEERLRGLSINAVSEEGTEERNLVGICPYTSGSVLNNWTMEEIPVTFRINSESPDISDMSDIVINSESPFEKDMYIPGLKTDIVVHRLPIKEECKLVQQKLRKMRPDVLLKIKEEVKKQFDVGFLQVVKYSEWVANIVPVPKKDGKVIRYSPSWMVSRDIIK</sequence>
<evidence type="ECO:0000313" key="3">
    <source>
        <dbReference type="Proteomes" id="UP000325315"/>
    </source>
</evidence>
<accession>A0A5B6VJK0</accession>
<dbReference type="PANTHER" id="PTHR32108:SF5">
    <property type="entry name" value="DYNACTIN SUBUNIT 1-LIKE"/>
    <property type="match status" value="1"/>
</dbReference>
<evidence type="ECO:0000256" key="1">
    <source>
        <dbReference type="SAM" id="MobiDB-lite"/>
    </source>
</evidence>
<dbReference type="SUPFAM" id="SSF56672">
    <property type="entry name" value="DNA/RNA polymerases"/>
    <property type="match status" value="1"/>
</dbReference>
<dbReference type="Proteomes" id="UP000325315">
    <property type="component" value="Unassembled WGS sequence"/>
</dbReference>
<feature type="region of interest" description="Disordered" evidence="1">
    <location>
        <begin position="153"/>
        <end position="174"/>
    </location>
</feature>
<dbReference type="PANTHER" id="PTHR32108">
    <property type="entry name" value="DNA-DIRECTED RNA POLYMERASE SUBUNIT ALPHA"/>
    <property type="match status" value="1"/>
</dbReference>
<reference evidence="3" key="1">
    <citation type="journal article" date="2019" name="Plant Biotechnol. J.">
        <title>Genome sequencing of the Australian wild diploid species Gossypium australe highlights disease resistance and delayed gland morphogenesis.</title>
        <authorList>
            <person name="Cai Y."/>
            <person name="Cai X."/>
            <person name="Wang Q."/>
            <person name="Wang P."/>
            <person name="Zhang Y."/>
            <person name="Cai C."/>
            <person name="Xu Y."/>
            <person name="Wang K."/>
            <person name="Zhou Z."/>
            <person name="Wang C."/>
            <person name="Geng S."/>
            <person name="Li B."/>
            <person name="Dong Q."/>
            <person name="Hou Y."/>
            <person name="Wang H."/>
            <person name="Ai P."/>
            <person name="Liu Z."/>
            <person name="Yi F."/>
            <person name="Sun M."/>
            <person name="An G."/>
            <person name="Cheng J."/>
            <person name="Zhang Y."/>
            <person name="Shi Q."/>
            <person name="Xie Y."/>
            <person name="Shi X."/>
            <person name="Chang Y."/>
            <person name="Huang F."/>
            <person name="Chen Y."/>
            <person name="Hong S."/>
            <person name="Mi L."/>
            <person name="Sun Q."/>
            <person name="Zhang L."/>
            <person name="Zhou B."/>
            <person name="Peng R."/>
            <person name="Zhang X."/>
            <person name="Liu F."/>
        </authorList>
    </citation>
    <scope>NUCLEOTIDE SEQUENCE [LARGE SCALE GENOMIC DNA]</scope>
    <source>
        <strain evidence="3">cv. PA1801</strain>
    </source>
</reference>
<dbReference type="EMBL" id="SMMG02000006">
    <property type="protein sequence ID" value="KAA3469380.1"/>
    <property type="molecule type" value="Genomic_DNA"/>
</dbReference>